<evidence type="ECO:0008006" key="3">
    <source>
        <dbReference type="Google" id="ProtNLM"/>
    </source>
</evidence>
<organism evidence="1 2">
    <name type="scientific">Aminobacter carboxidus</name>
    <dbReference type="NCBI Taxonomy" id="376165"/>
    <lineage>
        <taxon>Bacteria</taxon>
        <taxon>Pseudomonadati</taxon>
        <taxon>Pseudomonadota</taxon>
        <taxon>Alphaproteobacteria</taxon>
        <taxon>Hyphomicrobiales</taxon>
        <taxon>Phyllobacteriaceae</taxon>
        <taxon>Aminobacter</taxon>
    </lineage>
</organism>
<comment type="caution">
    <text evidence="1">The sequence shown here is derived from an EMBL/GenBank/DDBJ whole genome shotgun (WGS) entry which is preliminary data.</text>
</comment>
<keyword evidence="2" id="KW-1185">Reference proteome</keyword>
<evidence type="ECO:0000313" key="1">
    <source>
        <dbReference type="EMBL" id="MBE1208408.1"/>
    </source>
</evidence>
<name>A0ABR9GXJ5_9HYPH</name>
<evidence type="ECO:0000313" key="2">
    <source>
        <dbReference type="Proteomes" id="UP000598227"/>
    </source>
</evidence>
<protein>
    <recommendedName>
        <fullName evidence="3">Transposase</fullName>
    </recommendedName>
</protein>
<reference evidence="1 2" key="1">
    <citation type="submission" date="2020-09" db="EMBL/GenBank/DDBJ databases">
        <title>Draft Genome Sequence of Aminobacter carboxidus type strain DSM 1086, a soil Gram-negative carboxydobacterium.</title>
        <authorList>
            <person name="Turrini P."/>
            <person name="Tescari M."/>
            <person name="Artuso I."/>
            <person name="Lugli G.A."/>
            <person name="Frangipani E."/>
            <person name="Ventura M."/>
            <person name="Visca P."/>
        </authorList>
    </citation>
    <scope>NUCLEOTIDE SEQUENCE [LARGE SCALE GENOMIC DNA]</scope>
    <source>
        <strain evidence="1 2">DSM 1086</strain>
    </source>
</reference>
<sequence>MTIHHSYIGCDIAKAMIDVFDPVNGRLSRVANQAAALADPDGNRIDVGERI</sequence>
<dbReference type="EMBL" id="JACZEP010000021">
    <property type="protein sequence ID" value="MBE1208408.1"/>
    <property type="molecule type" value="Genomic_DNA"/>
</dbReference>
<proteinExistence type="predicted"/>
<dbReference type="Proteomes" id="UP000598227">
    <property type="component" value="Unassembled WGS sequence"/>
</dbReference>
<dbReference type="RefSeq" id="WP_192569018.1">
    <property type="nucleotide sequence ID" value="NZ_JACZEP010000021.1"/>
</dbReference>
<gene>
    <name evidence="1" type="ORF">IHE39_29380</name>
</gene>
<accession>A0ABR9GXJ5</accession>